<proteinExistence type="predicted"/>
<comment type="caution">
    <text evidence="2">The sequence shown here is derived from an EMBL/GenBank/DDBJ whole genome shotgun (WGS) entry which is preliminary data.</text>
</comment>
<dbReference type="AlphaFoldDB" id="A0A9P8ZZK5"/>
<feature type="compositionally biased region" description="Polar residues" evidence="1">
    <location>
        <begin position="47"/>
        <end position="72"/>
    </location>
</feature>
<protein>
    <submittedName>
        <fullName evidence="2">Uncharacterized protein</fullName>
    </submittedName>
</protein>
<dbReference type="GeneID" id="70128845"/>
<gene>
    <name evidence="2" type="ORF">BKA67DRAFT_535032</name>
</gene>
<dbReference type="EMBL" id="JAGPXC010000003">
    <property type="protein sequence ID" value="KAH6656138.1"/>
    <property type="molecule type" value="Genomic_DNA"/>
</dbReference>
<dbReference type="OrthoDB" id="4509729at2759"/>
<organism evidence="2 3">
    <name type="scientific">Truncatella angustata</name>
    <dbReference type="NCBI Taxonomy" id="152316"/>
    <lineage>
        <taxon>Eukaryota</taxon>
        <taxon>Fungi</taxon>
        <taxon>Dikarya</taxon>
        <taxon>Ascomycota</taxon>
        <taxon>Pezizomycotina</taxon>
        <taxon>Sordariomycetes</taxon>
        <taxon>Xylariomycetidae</taxon>
        <taxon>Amphisphaeriales</taxon>
        <taxon>Sporocadaceae</taxon>
        <taxon>Truncatella</taxon>
    </lineage>
</organism>
<feature type="region of interest" description="Disordered" evidence="1">
    <location>
        <begin position="47"/>
        <end position="96"/>
    </location>
</feature>
<evidence type="ECO:0000256" key="1">
    <source>
        <dbReference type="SAM" id="MobiDB-lite"/>
    </source>
</evidence>
<reference evidence="2" key="1">
    <citation type="journal article" date="2021" name="Nat. Commun.">
        <title>Genetic determinants of endophytism in the Arabidopsis root mycobiome.</title>
        <authorList>
            <person name="Mesny F."/>
            <person name="Miyauchi S."/>
            <person name="Thiergart T."/>
            <person name="Pickel B."/>
            <person name="Atanasova L."/>
            <person name="Karlsson M."/>
            <person name="Huettel B."/>
            <person name="Barry K.W."/>
            <person name="Haridas S."/>
            <person name="Chen C."/>
            <person name="Bauer D."/>
            <person name="Andreopoulos W."/>
            <person name="Pangilinan J."/>
            <person name="LaButti K."/>
            <person name="Riley R."/>
            <person name="Lipzen A."/>
            <person name="Clum A."/>
            <person name="Drula E."/>
            <person name="Henrissat B."/>
            <person name="Kohler A."/>
            <person name="Grigoriev I.V."/>
            <person name="Martin F.M."/>
            <person name="Hacquard S."/>
        </authorList>
    </citation>
    <scope>NUCLEOTIDE SEQUENCE</scope>
    <source>
        <strain evidence="2">MPI-SDFR-AT-0073</strain>
    </source>
</reference>
<dbReference type="Proteomes" id="UP000758603">
    <property type="component" value="Unassembled WGS sequence"/>
</dbReference>
<sequence>MAAQMMEYESHSSRGDFAMQRYLLLQGQHEELRQHMHELCPTYSHASSTAVTSPSLSPTRSVTLSPLSSKHTSPSRNHRRSSGHSHRSGSRTFPGALEPVLDEEIVGVMAADEQKLCDVNEGIKRALTELLNSEAVRKDRNMRTWVQTRLMDTERELRTGRRRRSNGSTD</sequence>
<accession>A0A9P8ZZK5</accession>
<evidence type="ECO:0000313" key="3">
    <source>
        <dbReference type="Proteomes" id="UP000758603"/>
    </source>
</evidence>
<keyword evidence="3" id="KW-1185">Reference proteome</keyword>
<name>A0A9P8ZZK5_9PEZI</name>
<feature type="compositionally biased region" description="Basic residues" evidence="1">
    <location>
        <begin position="76"/>
        <end position="89"/>
    </location>
</feature>
<evidence type="ECO:0000313" key="2">
    <source>
        <dbReference type="EMBL" id="KAH6656138.1"/>
    </source>
</evidence>
<dbReference type="RefSeq" id="XP_045960403.1">
    <property type="nucleotide sequence ID" value="XM_046099953.1"/>
</dbReference>